<proteinExistence type="predicted"/>
<organism evidence="1 2">
    <name type="scientific">SAR86 cluster bacterium</name>
    <dbReference type="NCBI Taxonomy" id="2030880"/>
    <lineage>
        <taxon>Bacteria</taxon>
        <taxon>Pseudomonadati</taxon>
        <taxon>Pseudomonadota</taxon>
        <taxon>Gammaproteobacteria</taxon>
        <taxon>SAR86 cluster</taxon>
    </lineage>
</organism>
<comment type="caution">
    <text evidence="1">The sequence shown here is derived from an EMBL/GenBank/DDBJ whole genome shotgun (WGS) entry which is preliminary data.</text>
</comment>
<evidence type="ECO:0000313" key="2">
    <source>
        <dbReference type="Proteomes" id="UP000253032"/>
    </source>
</evidence>
<evidence type="ECO:0000313" key="1">
    <source>
        <dbReference type="EMBL" id="RCL39483.1"/>
    </source>
</evidence>
<dbReference type="Proteomes" id="UP000253032">
    <property type="component" value="Unassembled WGS sequence"/>
</dbReference>
<reference evidence="1 2" key="1">
    <citation type="journal article" date="2018" name="Microbiome">
        <title>Fine metagenomic profile of the Mediterranean stratified and mixed water columns revealed by assembly and recruitment.</title>
        <authorList>
            <person name="Haro-Moreno J.M."/>
            <person name="Lopez-Perez M."/>
            <person name="De La Torre J.R."/>
            <person name="Picazo A."/>
            <person name="Camacho A."/>
            <person name="Rodriguez-Valera F."/>
        </authorList>
    </citation>
    <scope>NUCLEOTIDE SEQUENCE [LARGE SCALE GENOMIC DNA]</scope>
    <source>
        <strain evidence="1">MED-G84</strain>
    </source>
</reference>
<dbReference type="EMBL" id="QOPC01000003">
    <property type="protein sequence ID" value="RCL39483.1"/>
    <property type="molecule type" value="Genomic_DNA"/>
</dbReference>
<dbReference type="InterPro" id="IPR009659">
    <property type="entry name" value="DUF1249"/>
</dbReference>
<accession>A0A368BQC0</accession>
<dbReference type="AlphaFoldDB" id="A0A368BQC0"/>
<gene>
    <name evidence="1" type="ORF">DBW98_01150</name>
</gene>
<protein>
    <submittedName>
        <fullName evidence="1">DUF1249 domain-containing protein</fullName>
    </submittedName>
</protein>
<name>A0A368BQC0_9GAMM</name>
<sequence>MYKTLKTKNHLTTCSANFTRLKKILGNFQKDRYAFEILHSNNEIEAEFLIISRTSHTLSVEAKLKNSDDPFVNFLLRINIYIDAQLAEVISYQQEKPVPFFVTSPFSQSQDEKYQQNRILTEWLEIIFLNGAIDAKEITLLND</sequence>
<dbReference type="Pfam" id="PF06853">
    <property type="entry name" value="DUF1249"/>
    <property type="match status" value="1"/>
</dbReference>